<feature type="domain" description="UspA" evidence="5">
    <location>
        <begin position="6"/>
        <end position="115"/>
    </location>
</feature>
<dbReference type="SUPFAM" id="SSF52402">
    <property type="entry name" value="Adenine nucleotide alpha hydrolases-like"/>
    <property type="match status" value="2"/>
</dbReference>
<evidence type="ECO:0000259" key="5">
    <source>
        <dbReference type="Pfam" id="PF00582"/>
    </source>
</evidence>
<evidence type="ECO:0000256" key="2">
    <source>
        <dbReference type="ARBA" id="ARBA00022741"/>
    </source>
</evidence>
<dbReference type="EMBL" id="CP021435">
    <property type="protein sequence ID" value="ATJ82519.1"/>
    <property type="molecule type" value="Genomic_DNA"/>
</dbReference>
<dbReference type="PANTHER" id="PTHR46268:SF27">
    <property type="entry name" value="UNIVERSAL STRESS PROTEIN RV2623"/>
    <property type="match status" value="1"/>
</dbReference>
<dbReference type="AlphaFoldDB" id="A0A291P6N9"/>
<evidence type="ECO:0000256" key="4">
    <source>
        <dbReference type="SAM" id="MobiDB-lite"/>
    </source>
</evidence>
<evidence type="ECO:0000256" key="1">
    <source>
        <dbReference type="ARBA" id="ARBA00008791"/>
    </source>
</evidence>
<dbReference type="PRINTS" id="PR01438">
    <property type="entry name" value="UNVRSLSTRESS"/>
</dbReference>
<organism evidence="6 7">
    <name type="scientific">Halomonas beimenensis</name>
    <dbReference type="NCBI Taxonomy" id="475662"/>
    <lineage>
        <taxon>Bacteria</taxon>
        <taxon>Pseudomonadati</taxon>
        <taxon>Pseudomonadota</taxon>
        <taxon>Gammaproteobacteria</taxon>
        <taxon>Oceanospirillales</taxon>
        <taxon>Halomonadaceae</taxon>
        <taxon>Halomonas</taxon>
    </lineage>
</organism>
<dbReference type="KEGG" id="hbe:BEI_1532"/>
<keyword evidence="7" id="KW-1185">Reference proteome</keyword>
<evidence type="ECO:0000313" key="7">
    <source>
        <dbReference type="Proteomes" id="UP000219993"/>
    </source>
</evidence>
<evidence type="ECO:0000313" key="6">
    <source>
        <dbReference type="EMBL" id="ATJ82519.1"/>
    </source>
</evidence>
<dbReference type="Proteomes" id="UP000219993">
    <property type="component" value="Chromosome"/>
</dbReference>
<proteinExistence type="inferred from homology"/>
<reference evidence="6 7" key="1">
    <citation type="journal article" date="2017" name="Sci. Rep.">
        <title>Revealing the Saline Adaptation Strategies of the Halophilic Bacterium Halomonas beimenensis through High-throughput Omics and Transposon Mutagenesis Approaches.</title>
        <authorList>
            <person name="Chen Y.H."/>
            <person name="Lin S.S."/>
            <person name="Shyu Y.T."/>
        </authorList>
    </citation>
    <scope>NUCLEOTIDE SEQUENCE [LARGE SCALE GENOMIC DNA]</scope>
    <source>
        <strain evidence="6 7">NTU-111</strain>
    </source>
</reference>
<dbReference type="CDD" id="cd00293">
    <property type="entry name" value="USP-like"/>
    <property type="match status" value="1"/>
</dbReference>
<comment type="similarity">
    <text evidence="1">Belongs to the universal stress protein A family.</text>
</comment>
<sequence length="287" mass="30414">MITLHVAVDESTHSLRGVALGELLNRQLDARLVLTSVAEQMDKRRLALQERLGQAGFERYRDDLSIEQGDDAARVLARLAAASDESLLCMTSHGRRPAAELFLGSVAAATVRQANAGLVLGGPRFEPNAQARIDTLMVCVDGSPLAESVLPQAVALARALGASLQLLNVVSVEPSSASSALPPGLREVDSREPGGHADVMESAYLHGLARRIREVHRFEADWEVLHGYEPAEALVGYLADQPNAMAVMTTHGRSGLSQLAAGSVSHEVLHEAACPVAVMRPSATIGG</sequence>
<accession>A0A291P6N9</accession>
<feature type="compositionally biased region" description="Basic and acidic residues" evidence="4">
    <location>
        <begin position="186"/>
        <end position="196"/>
    </location>
</feature>
<dbReference type="InterPro" id="IPR006015">
    <property type="entry name" value="Universal_stress_UspA"/>
</dbReference>
<keyword evidence="2" id="KW-0547">Nucleotide-binding</keyword>
<dbReference type="PANTHER" id="PTHR46268">
    <property type="entry name" value="STRESS RESPONSE PROTEIN NHAX"/>
    <property type="match status" value="1"/>
</dbReference>
<dbReference type="OrthoDB" id="9808582at2"/>
<feature type="domain" description="UspA" evidence="5">
    <location>
        <begin position="134"/>
        <end position="280"/>
    </location>
</feature>
<gene>
    <name evidence="6" type="ORF">BEI_1532</name>
</gene>
<dbReference type="GO" id="GO:0005524">
    <property type="term" value="F:ATP binding"/>
    <property type="evidence" value="ECO:0007669"/>
    <property type="project" value="UniProtKB-KW"/>
</dbReference>
<dbReference type="InterPro" id="IPR006016">
    <property type="entry name" value="UspA"/>
</dbReference>
<feature type="region of interest" description="Disordered" evidence="4">
    <location>
        <begin position="175"/>
        <end position="196"/>
    </location>
</feature>
<dbReference type="RefSeq" id="WP_097788953.1">
    <property type="nucleotide sequence ID" value="NZ_CP021435.1"/>
</dbReference>
<evidence type="ECO:0000256" key="3">
    <source>
        <dbReference type="ARBA" id="ARBA00022840"/>
    </source>
</evidence>
<dbReference type="Gene3D" id="3.40.50.620">
    <property type="entry name" value="HUPs"/>
    <property type="match status" value="2"/>
</dbReference>
<dbReference type="Pfam" id="PF00582">
    <property type="entry name" value="Usp"/>
    <property type="match status" value="2"/>
</dbReference>
<name>A0A291P6N9_9GAMM</name>
<protein>
    <submittedName>
        <fullName evidence="6">Nucleotide-binding universal stress protein, UspA family</fullName>
    </submittedName>
</protein>
<dbReference type="InterPro" id="IPR014729">
    <property type="entry name" value="Rossmann-like_a/b/a_fold"/>
</dbReference>
<keyword evidence="3" id="KW-0067">ATP-binding</keyword>